<feature type="transmembrane region" description="Helical" evidence="8">
    <location>
        <begin position="189"/>
        <end position="209"/>
    </location>
</feature>
<comment type="caution">
    <text evidence="9">The sequence shown here is derived from an EMBL/GenBank/DDBJ whole genome shotgun (WGS) entry which is preliminary data.</text>
</comment>
<keyword evidence="5 8" id="KW-0472">Membrane</keyword>
<feature type="region of interest" description="Disordered" evidence="7">
    <location>
        <begin position="221"/>
        <end position="246"/>
    </location>
</feature>
<keyword evidence="2" id="KW-0813">Transport</keyword>
<accession>A0AA39KSI0</accession>
<feature type="compositionally biased region" description="Basic and acidic residues" evidence="7">
    <location>
        <begin position="83"/>
        <end position="102"/>
    </location>
</feature>
<dbReference type="AlphaFoldDB" id="A0AA39KSI0"/>
<sequence length="398" mass="44083">MKVKKQVSIHDDSTWWWNKHSFWVKVALAAFVVIIFLDLPALCQGHSHHDHDDDHHHHHHNEPSSFKYSREANENLKPLNSHHNHDDHDHVHHNEPSKKQSIKIEEKGSIMAKAMGSTLLISAAPFVLLFFVPLDNTKEREPLLKILLSFASGGLLGDAFLHLIPHALVPHSHSDASSNSHSHEHEHNHGHDMSVGLCVLLGIIVFLVVEKLIRLIKGDHSHSHSNVSTKEKDDKKKKGGSKSSNKDSGEIKIAGYLNLAADFLHNFTDGLAIGASYLVGENVGYITTFTILLHEVPHEIGDFAILIQSGCSKKKAMLLQLTTAVGALCGTYVSLLAEGMDDVATAWILPFTAGGFIYIATVSVIPELLSDTKFWQSVKEIIALLLGVYMMVLIAQYE</sequence>
<evidence type="ECO:0000256" key="6">
    <source>
        <dbReference type="ARBA" id="ARBA00038485"/>
    </source>
</evidence>
<dbReference type="InterPro" id="IPR003689">
    <property type="entry name" value="ZIP"/>
</dbReference>
<comment type="similarity">
    <text evidence="6">Belongs to the ZIP transporter (TC 2.A.5) family. KE4/Catsup subfamily.</text>
</comment>
<protein>
    <submittedName>
        <fullName evidence="9">Uncharacterized protein</fullName>
    </submittedName>
</protein>
<reference evidence="9" key="2">
    <citation type="submission" date="2023-03" db="EMBL/GenBank/DDBJ databases">
        <authorList>
            <person name="Inwood S.N."/>
            <person name="Skelly J.G."/>
            <person name="Guhlin J."/>
            <person name="Harrop T.W.R."/>
            <person name="Goldson S.G."/>
            <person name="Dearden P.K."/>
        </authorList>
    </citation>
    <scope>NUCLEOTIDE SEQUENCE</scope>
    <source>
        <strain evidence="9">Irish</strain>
        <tissue evidence="9">Whole body</tissue>
    </source>
</reference>
<evidence type="ECO:0000256" key="4">
    <source>
        <dbReference type="ARBA" id="ARBA00022989"/>
    </source>
</evidence>
<dbReference type="Pfam" id="PF02535">
    <property type="entry name" value="Zip"/>
    <property type="match status" value="1"/>
</dbReference>
<name>A0AA39KSI0_9HYME</name>
<evidence type="ECO:0000313" key="9">
    <source>
        <dbReference type="EMBL" id="KAK0172313.1"/>
    </source>
</evidence>
<dbReference type="PANTHER" id="PTHR16950">
    <property type="entry name" value="ZINC TRANSPORTER SLC39A7 HISTIDINE-RICH MEMBRANE PROTEIN KE4"/>
    <property type="match status" value="1"/>
</dbReference>
<comment type="subcellular location">
    <subcellularLocation>
        <location evidence="1">Membrane</location>
        <topology evidence="1">Multi-pass membrane protein</topology>
    </subcellularLocation>
</comment>
<feature type="transmembrane region" description="Helical" evidence="8">
    <location>
        <begin position="381"/>
        <end position="397"/>
    </location>
</feature>
<feature type="transmembrane region" description="Helical" evidence="8">
    <location>
        <begin position="21"/>
        <end position="42"/>
    </location>
</feature>
<feature type="transmembrane region" description="Helical" evidence="8">
    <location>
        <begin position="347"/>
        <end position="369"/>
    </location>
</feature>
<dbReference type="Proteomes" id="UP001168990">
    <property type="component" value="Unassembled WGS sequence"/>
</dbReference>
<dbReference type="GO" id="GO:0006882">
    <property type="term" value="P:intracellular zinc ion homeostasis"/>
    <property type="evidence" value="ECO:0007669"/>
    <property type="project" value="TreeGrafter"/>
</dbReference>
<reference evidence="9" key="1">
    <citation type="journal article" date="2023" name="bioRxiv">
        <title>Scaffold-level genome assemblies of two parasitoid biocontrol wasps reveal the parthenogenesis mechanism and an associated novel virus.</title>
        <authorList>
            <person name="Inwood S."/>
            <person name="Skelly J."/>
            <person name="Guhlin J."/>
            <person name="Harrop T."/>
            <person name="Goldson S."/>
            <person name="Dearden P."/>
        </authorList>
    </citation>
    <scope>NUCLEOTIDE SEQUENCE</scope>
    <source>
        <strain evidence="9">Irish</strain>
        <tissue evidence="9">Whole body</tissue>
    </source>
</reference>
<feature type="region of interest" description="Disordered" evidence="7">
    <location>
        <begin position="47"/>
        <end position="102"/>
    </location>
</feature>
<feature type="transmembrane region" description="Helical" evidence="8">
    <location>
        <begin position="146"/>
        <end position="169"/>
    </location>
</feature>
<feature type="transmembrane region" description="Helical" evidence="8">
    <location>
        <begin position="114"/>
        <end position="134"/>
    </location>
</feature>
<evidence type="ECO:0000256" key="7">
    <source>
        <dbReference type="SAM" id="MobiDB-lite"/>
    </source>
</evidence>
<keyword evidence="3 8" id="KW-0812">Transmembrane</keyword>
<proteinExistence type="inferred from homology"/>
<keyword evidence="4 8" id="KW-1133">Transmembrane helix</keyword>
<evidence type="ECO:0000256" key="3">
    <source>
        <dbReference type="ARBA" id="ARBA00022692"/>
    </source>
</evidence>
<evidence type="ECO:0000313" key="10">
    <source>
        <dbReference type="Proteomes" id="UP001168990"/>
    </source>
</evidence>
<dbReference type="EMBL" id="JAQQBS010000002">
    <property type="protein sequence ID" value="KAK0172313.1"/>
    <property type="molecule type" value="Genomic_DNA"/>
</dbReference>
<gene>
    <name evidence="9" type="ORF">PV328_005648</name>
</gene>
<keyword evidence="10" id="KW-1185">Reference proteome</keyword>
<organism evidence="9 10">
    <name type="scientific">Microctonus aethiopoides</name>
    <dbReference type="NCBI Taxonomy" id="144406"/>
    <lineage>
        <taxon>Eukaryota</taxon>
        <taxon>Metazoa</taxon>
        <taxon>Ecdysozoa</taxon>
        <taxon>Arthropoda</taxon>
        <taxon>Hexapoda</taxon>
        <taxon>Insecta</taxon>
        <taxon>Pterygota</taxon>
        <taxon>Neoptera</taxon>
        <taxon>Endopterygota</taxon>
        <taxon>Hymenoptera</taxon>
        <taxon>Apocrita</taxon>
        <taxon>Ichneumonoidea</taxon>
        <taxon>Braconidae</taxon>
        <taxon>Euphorinae</taxon>
        <taxon>Microctonus</taxon>
    </lineage>
</organism>
<dbReference type="PANTHER" id="PTHR16950:SF25">
    <property type="entry name" value="ZINC TRANSPORTER SLC39A7"/>
    <property type="match status" value="1"/>
</dbReference>
<evidence type="ECO:0000256" key="8">
    <source>
        <dbReference type="SAM" id="Phobius"/>
    </source>
</evidence>
<evidence type="ECO:0000256" key="5">
    <source>
        <dbReference type="ARBA" id="ARBA00023136"/>
    </source>
</evidence>
<dbReference type="GO" id="GO:0005385">
    <property type="term" value="F:zinc ion transmembrane transporter activity"/>
    <property type="evidence" value="ECO:0007669"/>
    <property type="project" value="TreeGrafter"/>
</dbReference>
<feature type="transmembrane region" description="Helical" evidence="8">
    <location>
        <begin position="316"/>
        <end position="335"/>
    </location>
</feature>
<dbReference type="GO" id="GO:0016020">
    <property type="term" value="C:membrane"/>
    <property type="evidence" value="ECO:0007669"/>
    <property type="project" value="UniProtKB-SubCell"/>
</dbReference>
<evidence type="ECO:0000256" key="1">
    <source>
        <dbReference type="ARBA" id="ARBA00004141"/>
    </source>
</evidence>
<evidence type="ECO:0000256" key="2">
    <source>
        <dbReference type="ARBA" id="ARBA00022448"/>
    </source>
</evidence>